<keyword evidence="1" id="KW-0472">Membrane</keyword>
<proteinExistence type="predicted"/>
<protein>
    <submittedName>
        <fullName evidence="2">Uncharacterized protein</fullName>
    </submittedName>
</protein>
<evidence type="ECO:0000256" key="1">
    <source>
        <dbReference type="SAM" id="Phobius"/>
    </source>
</evidence>
<dbReference type="Gene3D" id="2.60.320.10">
    <property type="entry name" value="N-utilization substance G protein NusG, insert domain"/>
    <property type="match status" value="1"/>
</dbReference>
<gene>
    <name evidence="2" type="ORF">EDC19_2255</name>
</gene>
<accession>A0A4R1ML09</accession>
<dbReference type="Proteomes" id="UP000294545">
    <property type="component" value="Unassembled WGS sequence"/>
</dbReference>
<organism evidence="2 3">
    <name type="scientific">Natranaerovirga hydrolytica</name>
    <dbReference type="NCBI Taxonomy" id="680378"/>
    <lineage>
        <taxon>Bacteria</taxon>
        <taxon>Bacillati</taxon>
        <taxon>Bacillota</taxon>
        <taxon>Clostridia</taxon>
        <taxon>Lachnospirales</taxon>
        <taxon>Natranaerovirgaceae</taxon>
        <taxon>Natranaerovirga</taxon>
    </lineage>
</organism>
<dbReference type="OrthoDB" id="47603at2"/>
<keyword evidence="3" id="KW-1185">Reference proteome</keyword>
<dbReference type="AlphaFoldDB" id="A0A4R1ML09"/>
<feature type="transmembrane region" description="Helical" evidence="1">
    <location>
        <begin position="7"/>
        <end position="25"/>
    </location>
</feature>
<dbReference type="EMBL" id="SMGQ01000015">
    <property type="protein sequence ID" value="TCK90493.1"/>
    <property type="molecule type" value="Genomic_DNA"/>
</dbReference>
<dbReference type="InterPro" id="IPR038690">
    <property type="entry name" value="NusG_2_sf"/>
</dbReference>
<evidence type="ECO:0000313" key="2">
    <source>
        <dbReference type="EMBL" id="TCK90493.1"/>
    </source>
</evidence>
<keyword evidence="1" id="KW-1133">Transmembrane helix</keyword>
<keyword evidence="1" id="KW-0812">Transmembrane</keyword>
<evidence type="ECO:0000313" key="3">
    <source>
        <dbReference type="Proteomes" id="UP000294545"/>
    </source>
</evidence>
<dbReference type="Pfam" id="PF07009">
    <property type="entry name" value="NusG_II"/>
    <property type="match status" value="1"/>
</dbReference>
<dbReference type="RefSeq" id="WP_132282945.1">
    <property type="nucleotide sequence ID" value="NZ_SMGQ01000015.1"/>
</dbReference>
<sequence>MKKGDKIIAIILIGIIMGWGIFQLVSNQVEADNRSVEIKVNDQVYESIPFTNIGDSQEIRVETERGYNIIKIDQDGAEVIEASCPDKICVHTPKVTNSRGIIACLPNRVSVEITGEEEDGLDEISN</sequence>
<reference evidence="2 3" key="1">
    <citation type="submission" date="2019-03" db="EMBL/GenBank/DDBJ databases">
        <title>Genomic Encyclopedia of Type Strains, Phase IV (KMG-IV): sequencing the most valuable type-strain genomes for metagenomic binning, comparative biology and taxonomic classification.</title>
        <authorList>
            <person name="Goeker M."/>
        </authorList>
    </citation>
    <scope>NUCLEOTIDE SEQUENCE [LARGE SCALE GENOMIC DNA]</scope>
    <source>
        <strain evidence="2 3">DSM 24176</strain>
    </source>
</reference>
<comment type="caution">
    <text evidence="2">The sequence shown here is derived from an EMBL/GenBank/DDBJ whole genome shotgun (WGS) entry which is preliminary data.</text>
</comment>
<name>A0A4R1ML09_9FIRM</name>